<dbReference type="EMBL" id="JASCZI010061856">
    <property type="protein sequence ID" value="MED6139643.1"/>
    <property type="molecule type" value="Genomic_DNA"/>
</dbReference>
<organism evidence="1 2">
    <name type="scientific">Stylosanthes scabra</name>
    <dbReference type="NCBI Taxonomy" id="79078"/>
    <lineage>
        <taxon>Eukaryota</taxon>
        <taxon>Viridiplantae</taxon>
        <taxon>Streptophyta</taxon>
        <taxon>Embryophyta</taxon>
        <taxon>Tracheophyta</taxon>
        <taxon>Spermatophyta</taxon>
        <taxon>Magnoliopsida</taxon>
        <taxon>eudicotyledons</taxon>
        <taxon>Gunneridae</taxon>
        <taxon>Pentapetalae</taxon>
        <taxon>rosids</taxon>
        <taxon>fabids</taxon>
        <taxon>Fabales</taxon>
        <taxon>Fabaceae</taxon>
        <taxon>Papilionoideae</taxon>
        <taxon>50 kb inversion clade</taxon>
        <taxon>dalbergioids sensu lato</taxon>
        <taxon>Dalbergieae</taxon>
        <taxon>Pterocarpus clade</taxon>
        <taxon>Stylosanthes</taxon>
    </lineage>
</organism>
<comment type="caution">
    <text evidence="1">The sequence shown here is derived from an EMBL/GenBank/DDBJ whole genome shotgun (WGS) entry which is preliminary data.</text>
</comment>
<name>A0ABU6SV88_9FABA</name>
<evidence type="ECO:0000313" key="2">
    <source>
        <dbReference type="Proteomes" id="UP001341840"/>
    </source>
</evidence>
<gene>
    <name evidence="1" type="ORF">PIB30_085736</name>
</gene>
<sequence length="87" mass="9918">CHEKNERLWFTHDWNSKVEFFSSAVFLDILANKSKVLCIFVGVKNKVPAYPIPASKTSPVWSLSTSCCSSWHSTLHSPKGSTRRYSR</sequence>
<proteinExistence type="predicted"/>
<feature type="non-terminal residue" evidence="1">
    <location>
        <position position="1"/>
    </location>
</feature>
<evidence type="ECO:0000313" key="1">
    <source>
        <dbReference type="EMBL" id="MED6139643.1"/>
    </source>
</evidence>
<dbReference type="Proteomes" id="UP001341840">
    <property type="component" value="Unassembled WGS sequence"/>
</dbReference>
<accession>A0ABU6SV88</accession>
<protein>
    <submittedName>
        <fullName evidence="1">Uncharacterized protein</fullName>
    </submittedName>
</protein>
<keyword evidence="2" id="KW-1185">Reference proteome</keyword>
<reference evidence="1 2" key="1">
    <citation type="journal article" date="2023" name="Plants (Basel)">
        <title>Bridging the Gap: Combining Genomics and Transcriptomics Approaches to Understand Stylosanthes scabra, an Orphan Legume from the Brazilian Caatinga.</title>
        <authorList>
            <person name="Ferreira-Neto J.R.C."/>
            <person name="da Silva M.D."/>
            <person name="Binneck E."/>
            <person name="de Melo N.F."/>
            <person name="da Silva R.H."/>
            <person name="de Melo A.L.T.M."/>
            <person name="Pandolfi V."/>
            <person name="Bustamante F.O."/>
            <person name="Brasileiro-Vidal A.C."/>
            <person name="Benko-Iseppon A.M."/>
        </authorList>
    </citation>
    <scope>NUCLEOTIDE SEQUENCE [LARGE SCALE GENOMIC DNA]</scope>
    <source>
        <tissue evidence="1">Leaves</tissue>
    </source>
</reference>